<dbReference type="EMBL" id="CP092868">
    <property type="protein sequence ID" value="UYV68602.1"/>
    <property type="molecule type" value="Genomic_DNA"/>
</dbReference>
<evidence type="ECO:0000256" key="8">
    <source>
        <dbReference type="ARBA" id="ARBA00022759"/>
    </source>
</evidence>
<evidence type="ECO:0000256" key="1">
    <source>
        <dbReference type="ARBA" id="ARBA00002180"/>
    </source>
</evidence>
<evidence type="ECO:0000256" key="19">
    <source>
        <dbReference type="SAM" id="MobiDB-lite"/>
    </source>
</evidence>
<feature type="region of interest" description="Disordered" evidence="19">
    <location>
        <begin position="752"/>
        <end position="777"/>
    </location>
</feature>
<dbReference type="InterPro" id="IPR057670">
    <property type="entry name" value="SH3_retrovirus"/>
</dbReference>
<reference evidence="22 23" key="1">
    <citation type="submission" date="2022-01" db="EMBL/GenBank/DDBJ databases">
        <title>A chromosomal length assembly of Cordylochernes scorpioides.</title>
        <authorList>
            <person name="Zeh D."/>
            <person name="Zeh J."/>
        </authorList>
    </citation>
    <scope>NUCLEOTIDE SEQUENCE [LARGE SCALE GENOMIC DNA]</scope>
    <source>
        <strain evidence="22">IN4F17</strain>
        <tissue evidence="22">Whole Body</tissue>
    </source>
</reference>
<keyword evidence="3" id="KW-0645">Protease</keyword>
<evidence type="ECO:0000256" key="7">
    <source>
        <dbReference type="ARBA" id="ARBA00022750"/>
    </source>
</evidence>
<keyword evidence="4" id="KW-0540">Nuclease</keyword>
<dbReference type="InterPro" id="IPR036875">
    <property type="entry name" value="Znf_CCHC_sf"/>
</dbReference>
<keyword evidence="14" id="KW-0239">DNA-directed DNA polymerase</keyword>
<dbReference type="InterPro" id="IPR039537">
    <property type="entry name" value="Retrotran_Ty1/copia-like"/>
</dbReference>
<evidence type="ECO:0000256" key="14">
    <source>
        <dbReference type="ARBA" id="ARBA00022932"/>
    </source>
</evidence>
<dbReference type="Pfam" id="PF25597">
    <property type="entry name" value="SH3_retrovirus"/>
    <property type="match status" value="1"/>
</dbReference>
<organism evidence="22 23">
    <name type="scientific">Cordylochernes scorpioides</name>
    <dbReference type="NCBI Taxonomy" id="51811"/>
    <lineage>
        <taxon>Eukaryota</taxon>
        <taxon>Metazoa</taxon>
        <taxon>Ecdysozoa</taxon>
        <taxon>Arthropoda</taxon>
        <taxon>Chelicerata</taxon>
        <taxon>Arachnida</taxon>
        <taxon>Pseudoscorpiones</taxon>
        <taxon>Cheliferoidea</taxon>
        <taxon>Chernetidae</taxon>
        <taxon>Cordylochernes</taxon>
    </lineage>
</organism>
<feature type="compositionally biased region" description="Basic and acidic residues" evidence="19">
    <location>
        <begin position="752"/>
        <end position="764"/>
    </location>
</feature>
<keyword evidence="18" id="KW-0862">Zinc</keyword>
<evidence type="ECO:0000256" key="6">
    <source>
        <dbReference type="ARBA" id="ARBA00022741"/>
    </source>
</evidence>
<keyword evidence="2" id="KW-1188">Viral release from host cell</keyword>
<dbReference type="InterPro" id="IPR001584">
    <property type="entry name" value="Integrase_cat-core"/>
</dbReference>
<dbReference type="PANTHER" id="PTHR42648:SF11">
    <property type="entry name" value="TRANSPOSON TY4-P GAG-POL POLYPROTEIN"/>
    <property type="match status" value="1"/>
</dbReference>
<evidence type="ECO:0000256" key="16">
    <source>
        <dbReference type="ARBA" id="ARBA00023172"/>
    </source>
</evidence>
<gene>
    <name evidence="22" type="ORF">LAZ67_6000178</name>
</gene>
<evidence type="ECO:0000256" key="3">
    <source>
        <dbReference type="ARBA" id="ARBA00022670"/>
    </source>
</evidence>
<dbReference type="PROSITE" id="PS50994">
    <property type="entry name" value="INTEGRASE"/>
    <property type="match status" value="1"/>
</dbReference>
<dbReference type="Pfam" id="PF14223">
    <property type="entry name" value="Retrotran_gag_2"/>
    <property type="match status" value="1"/>
</dbReference>
<keyword evidence="7" id="KW-0064">Aspartyl protease</keyword>
<dbReference type="Proteomes" id="UP001235939">
    <property type="component" value="Chromosome 06"/>
</dbReference>
<dbReference type="CDD" id="cd09272">
    <property type="entry name" value="RNase_HI_RT_Ty1"/>
    <property type="match status" value="1"/>
</dbReference>
<evidence type="ECO:0000256" key="12">
    <source>
        <dbReference type="ARBA" id="ARBA00022908"/>
    </source>
</evidence>
<evidence type="ECO:0000256" key="15">
    <source>
        <dbReference type="ARBA" id="ARBA00023113"/>
    </source>
</evidence>
<dbReference type="SUPFAM" id="SSF53098">
    <property type="entry name" value="Ribonuclease H-like"/>
    <property type="match status" value="1"/>
</dbReference>
<keyword evidence="13" id="KW-0695">RNA-directed DNA polymerase</keyword>
<dbReference type="PANTHER" id="PTHR42648">
    <property type="entry name" value="TRANSPOSASE, PUTATIVE-RELATED"/>
    <property type="match status" value="1"/>
</dbReference>
<evidence type="ECO:0000256" key="13">
    <source>
        <dbReference type="ARBA" id="ARBA00022918"/>
    </source>
</evidence>
<evidence type="ECO:0000313" key="22">
    <source>
        <dbReference type="EMBL" id="UYV68602.1"/>
    </source>
</evidence>
<keyword evidence="12" id="KW-0229">DNA integration</keyword>
<evidence type="ECO:0000256" key="18">
    <source>
        <dbReference type="PROSITE-ProRule" id="PRU00047"/>
    </source>
</evidence>
<evidence type="ECO:0000313" key="23">
    <source>
        <dbReference type="Proteomes" id="UP001235939"/>
    </source>
</evidence>
<dbReference type="SUPFAM" id="SSF57756">
    <property type="entry name" value="Retrovirus zinc finger-like domains"/>
    <property type="match status" value="1"/>
</dbReference>
<dbReference type="Pfam" id="PF22936">
    <property type="entry name" value="Pol_BBD"/>
    <property type="match status" value="1"/>
</dbReference>
<evidence type="ECO:0000256" key="5">
    <source>
        <dbReference type="ARBA" id="ARBA00022723"/>
    </source>
</evidence>
<keyword evidence="6" id="KW-0547">Nucleotide-binding</keyword>
<name>A0ABY6KJJ6_9ARAC</name>
<dbReference type="Pfam" id="PF00665">
    <property type="entry name" value="rve"/>
    <property type="match status" value="1"/>
</dbReference>
<keyword evidence="10" id="KW-0067">ATP-binding</keyword>
<evidence type="ECO:0008006" key="24">
    <source>
        <dbReference type="Google" id="ProtNLM"/>
    </source>
</evidence>
<evidence type="ECO:0000256" key="10">
    <source>
        <dbReference type="ARBA" id="ARBA00022840"/>
    </source>
</evidence>
<keyword evidence="8" id="KW-0255">Endonuclease</keyword>
<feature type="domain" description="Integrase catalytic" evidence="21">
    <location>
        <begin position="491"/>
        <end position="656"/>
    </location>
</feature>
<evidence type="ECO:0000256" key="11">
    <source>
        <dbReference type="ARBA" id="ARBA00022842"/>
    </source>
</evidence>
<feature type="domain" description="CCHC-type" evidence="20">
    <location>
        <begin position="276"/>
        <end position="291"/>
    </location>
</feature>
<accession>A0ABY6KJJ6</accession>
<dbReference type="InterPro" id="IPR001878">
    <property type="entry name" value="Znf_CCHC"/>
</dbReference>
<feature type="compositionally biased region" description="Acidic residues" evidence="19">
    <location>
        <begin position="765"/>
        <end position="777"/>
    </location>
</feature>
<keyword evidence="17" id="KW-0511">Multifunctional enzyme</keyword>
<dbReference type="Pfam" id="PF13976">
    <property type="entry name" value="gag_pre-integrs"/>
    <property type="match status" value="1"/>
</dbReference>
<keyword evidence="14" id="KW-0808">Transferase</keyword>
<feature type="compositionally biased region" description="Basic residues" evidence="19">
    <location>
        <begin position="793"/>
        <end position="804"/>
    </location>
</feature>
<sequence length="1318" mass="150911">MNWWCVQQQQVGQHAQKVHVEREELSGPARPSIPRLWAQECANKIASGRNISKMSGLYQIEKLNSENYETWKMQMKMILIHSELWDYANSIRIKPETEVESAEWEKNDQKALATIVLSLSPSEIIHVKRCKTSAEAWKLLNEVHQPKGPATKVFLTKQLILLKMKPNERMQDYLNKFSSLADKLSEMDAQVPEDFLSILLLCSLPESYEGFRTAIETRDKLPNFETLKVKMLEEAIRQTELNGTTDSEEKVFLGNSERKPFSSTSKPKAKGFPFNCHFCGKKGHKAADCRKRKFKSSRTEMVASLGIECLNKLDANEWCLDSGATAHMCSTKKSFTYFEDTAPVKITLADGQFIEAIGKGNVKLECQSNTGTVTLSLEDVLFVPRLNGNLFSISKCTSKFNIAYERNGLYILSQINCPKALATREICIAGEKNYEKWHSRFGHLNLQDLKKLKMQNIVYGLPNFDVKNFNCEVCLKGKQTRLPFQKESFTRSREPLELVHTDICGPMRTKSLGGALYFSTFIDDFSGFIFTFIMKSRSEVFKEFRIFKNYAEKQTGKKLKCIRNDNAPEYLSREFKDYLEGEGIGRQLSVEYTPQQNGVAERANRTLLDMTRCFMIEGDLPETLWAELIHTATYIRNRCPRNNDCKTPHELFTKRKPVVSHLKIIGSKSFAVNNRPNRSKFAPRSEEYKLIGYFTESKAYRLWKPGTRTIIKSRDVRFIEPELSRIRNEVIEIDVSPQKDPIVKEIPLVEEKGSTSEAKSRTEIESESDLDMSDLVDEPSESEVIISRRGRGRPRYIRTGKPGRPRKEYPTANLSTQELLEAKYLPDPKDAGEALSGRDSYFWKKAMEEEFDSLIENKTWELVDPPKNRNIIGTKWVFKTKCNSDGSVERHKARLVAKGYSQQYGIDYKETFAPVVRQSTIRMFLALAVEYNLILHQMDVQSAYLNGEIKEEIYMTQPENFVSRKYPERVCRLKKAIYGLKQAGIVWHERLDNELKNLGLKQLQSDNCVYIKHDEGILLVAIYVDDLIIAAEREDTLKSFKESMKRIFKIKDLGGINCCLGIRIQMKEDGSISIDQERYIEELLAKYRMKEAKPISTPMDSNSKLTKISSIEVSTRPDIAYAVSALGQFSNDPRRQHWNAAKRVLRYLKGTSCLRITYRKSNETLHGYVDADWGGNLVDRKSHTGIVYFLARGPIAWESKKQQTVTLSSTESEYIALCEAGKEAVYLRALLDEMGFGELLNGPTVLKTDNQGAQQLARNPVYHARTKHIDIKWHFIRSICSDGLVEVVHTPTQENVADILTKGLPRFLCEKHVTGFGM</sequence>
<keyword evidence="9" id="KW-0378">Hydrolase</keyword>
<evidence type="ECO:0000259" key="20">
    <source>
        <dbReference type="PROSITE" id="PS50158"/>
    </source>
</evidence>
<dbReference type="InterPro" id="IPR013103">
    <property type="entry name" value="RVT_2"/>
</dbReference>
<keyword evidence="18" id="KW-0863">Zinc-finger</keyword>
<evidence type="ECO:0000256" key="9">
    <source>
        <dbReference type="ARBA" id="ARBA00022801"/>
    </source>
</evidence>
<keyword evidence="5" id="KW-0479">Metal-binding</keyword>
<dbReference type="InterPro" id="IPR036397">
    <property type="entry name" value="RNaseH_sf"/>
</dbReference>
<keyword evidence="11" id="KW-0460">Magnesium</keyword>
<keyword evidence="23" id="KW-1185">Reference proteome</keyword>
<dbReference type="Pfam" id="PF07727">
    <property type="entry name" value="RVT_2"/>
    <property type="match status" value="1"/>
</dbReference>
<evidence type="ECO:0000256" key="4">
    <source>
        <dbReference type="ARBA" id="ARBA00022722"/>
    </source>
</evidence>
<dbReference type="PROSITE" id="PS50158">
    <property type="entry name" value="ZF_CCHC"/>
    <property type="match status" value="1"/>
</dbReference>
<keyword evidence="14" id="KW-0548">Nucleotidyltransferase</keyword>
<protein>
    <recommendedName>
        <fullName evidence="24">Retrovirus-related Pol polyprotein from transposon TNT 1-94</fullName>
    </recommendedName>
</protein>
<dbReference type="InterPro" id="IPR025724">
    <property type="entry name" value="GAG-pre-integrase_dom"/>
</dbReference>
<dbReference type="InterPro" id="IPR054722">
    <property type="entry name" value="PolX-like_BBD"/>
</dbReference>
<keyword evidence="15" id="KW-0917">Virion maturation</keyword>
<dbReference type="SUPFAM" id="SSF56672">
    <property type="entry name" value="DNA/RNA polymerases"/>
    <property type="match status" value="1"/>
</dbReference>
<dbReference type="InterPro" id="IPR043502">
    <property type="entry name" value="DNA/RNA_pol_sf"/>
</dbReference>
<dbReference type="Gene3D" id="3.30.420.10">
    <property type="entry name" value="Ribonuclease H-like superfamily/Ribonuclease H"/>
    <property type="match status" value="1"/>
</dbReference>
<evidence type="ECO:0000256" key="17">
    <source>
        <dbReference type="ARBA" id="ARBA00023268"/>
    </source>
</evidence>
<comment type="function">
    <text evidence="1">The aspartyl protease (PR) mediates the proteolytic cleavages of the Gag and Gag-Pol polyproteins after assembly of the VLP.</text>
</comment>
<proteinExistence type="predicted"/>
<evidence type="ECO:0000259" key="21">
    <source>
        <dbReference type="PROSITE" id="PS50994"/>
    </source>
</evidence>
<feature type="region of interest" description="Disordered" evidence="19">
    <location>
        <begin position="793"/>
        <end position="812"/>
    </location>
</feature>
<keyword evidence="16" id="KW-0233">DNA recombination</keyword>
<evidence type="ECO:0000256" key="2">
    <source>
        <dbReference type="ARBA" id="ARBA00022612"/>
    </source>
</evidence>
<dbReference type="InterPro" id="IPR012337">
    <property type="entry name" value="RNaseH-like_sf"/>
</dbReference>